<proteinExistence type="predicted"/>
<keyword evidence="2" id="KW-1185">Reference proteome</keyword>
<feature type="non-terminal residue" evidence="1">
    <location>
        <position position="1"/>
    </location>
</feature>
<reference evidence="1 2" key="1">
    <citation type="journal article" date="2021" name="BMC Genomics">
        <title>Datura genome reveals duplications of psychoactive alkaloid biosynthetic genes and high mutation rate following tissue culture.</title>
        <authorList>
            <person name="Rajewski A."/>
            <person name="Carter-House D."/>
            <person name="Stajich J."/>
            <person name="Litt A."/>
        </authorList>
    </citation>
    <scope>NUCLEOTIDE SEQUENCE [LARGE SCALE GENOMIC DNA]</scope>
    <source>
        <strain evidence="1">AR-01</strain>
    </source>
</reference>
<dbReference type="Proteomes" id="UP000823775">
    <property type="component" value="Unassembled WGS sequence"/>
</dbReference>
<dbReference type="EMBL" id="JACEIK010001995">
    <property type="protein sequence ID" value="MCD7473600.1"/>
    <property type="molecule type" value="Genomic_DNA"/>
</dbReference>
<protein>
    <submittedName>
        <fullName evidence="1">Uncharacterized protein</fullName>
    </submittedName>
</protein>
<organism evidence="1 2">
    <name type="scientific">Datura stramonium</name>
    <name type="common">Jimsonweed</name>
    <name type="synonym">Common thornapple</name>
    <dbReference type="NCBI Taxonomy" id="4076"/>
    <lineage>
        <taxon>Eukaryota</taxon>
        <taxon>Viridiplantae</taxon>
        <taxon>Streptophyta</taxon>
        <taxon>Embryophyta</taxon>
        <taxon>Tracheophyta</taxon>
        <taxon>Spermatophyta</taxon>
        <taxon>Magnoliopsida</taxon>
        <taxon>eudicotyledons</taxon>
        <taxon>Gunneridae</taxon>
        <taxon>Pentapetalae</taxon>
        <taxon>asterids</taxon>
        <taxon>lamiids</taxon>
        <taxon>Solanales</taxon>
        <taxon>Solanaceae</taxon>
        <taxon>Solanoideae</taxon>
        <taxon>Datureae</taxon>
        <taxon>Datura</taxon>
    </lineage>
</organism>
<name>A0ABS8TPY2_DATST</name>
<accession>A0ABS8TPY2</accession>
<evidence type="ECO:0000313" key="2">
    <source>
        <dbReference type="Proteomes" id="UP000823775"/>
    </source>
</evidence>
<sequence length="114" mass="13235">RIEEGYWGANYGSKYLKIEFDPRDHAIPWEHSLLPLSMFCQINECAEGLDTTKCIRLFRNVLGSKNLVVELEDRVLHDFPMFLAELNHGVELLIRVPNLRNCDHACVSKQRYSS</sequence>
<evidence type="ECO:0000313" key="1">
    <source>
        <dbReference type="EMBL" id="MCD7473600.1"/>
    </source>
</evidence>
<comment type="caution">
    <text evidence="1">The sequence shown here is derived from an EMBL/GenBank/DDBJ whole genome shotgun (WGS) entry which is preliminary data.</text>
</comment>
<gene>
    <name evidence="1" type="ORF">HAX54_015544</name>
</gene>